<dbReference type="PROSITE" id="PS51257">
    <property type="entry name" value="PROKAR_LIPOPROTEIN"/>
    <property type="match status" value="1"/>
</dbReference>
<evidence type="ECO:0000256" key="5">
    <source>
        <dbReference type="ARBA" id="ARBA00022729"/>
    </source>
</evidence>
<keyword evidence="7 11" id="KW-0472">Membrane</keyword>
<evidence type="ECO:0000256" key="8">
    <source>
        <dbReference type="ARBA" id="ARBA00023139"/>
    </source>
</evidence>
<evidence type="ECO:0000313" key="16">
    <source>
        <dbReference type="Proteomes" id="UP000831787"/>
    </source>
</evidence>
<keyword evidence="16" id="KW-1185">Reference proteome</keyword>
<evidence type="ECO:0000256" key="9">
    <source>
        <dbReference type="ARBA" id="ARBA00023235"/>
    </source>
</evidence>
<keyword evidence="9 11" id="KW-0413">Isomerase</keyword>
<comment type="catalytic activity">
    <reaction evidence="1 11">
        <text>[protein]-peptidylproline (omega=180) = [protein]-peptidylproline (omega=0)</text>
        <dbReference type="Rhea" id="RHEA:16237"/>
        <dbReference type="Rhea" id="RHEA-COMP:10747"/>
        <dbReference type="Rhea" id="RHEA-COMP:10748"/>
        <dbReference type="ChEBI" id="CHEBI:83833"/>
        <dbReference type="ChEBI" id="CHEBI:83834"/>
        <dbReference type="EC" id="5.2.1.8"/>
    </reaction>
</comment>
<evidence type="ECO:0000256" key="7">
    <source>
        <dbReference type="ARBA" id="ARBA00023136"/>
    </source>
</evidence>
<feature type="signal peptide" evidence="13">
    <location>
        <begin position="1"/>
        <end position="19"/>
    </location>
</feature>
<evidence type="ECO:0000256" key="11">
    <source>
        <dbReference type="HAMAP-Rule" id="MF_01145"/>
    </source>
</evidence>
<dbReference type="InterPro" id="IPR046357">
    <property type="entry name" value="PPIase_dom_sf"/>
</dbReference>
<dbReference type="SUPFAM" id="SSF109998">
    <property type="entry name" value="Triger factor/SurA peptide-binding domain-like"/>
    <property type="match status" value="1"/>
</dbReference>
<keyword evidence="5 11" id="KW-0732">Signal</keyword>
<comment type="function">
    <text evidence="11">Plays a major role in protein secretion by helping the post-translocational extracellular folding of several secreted proteins.</text>
</comment>
<gene>
    <name evidence="11" type="primary">prsA</name>
    <name evidence="15" type="ORF">MUN89_16565</name>
</gene>
<dbReference type="Proteomes" id="UP000831787">
    <property type="component" value="Chromosome"/>
</dbReference>
<dbReference type="EC" id="5.2.1.8" evidence="11"/>
<keyword evidence="10 11" id="KW-0449">Lipoprotein</keyword>
<evidence type="ECO:0000256" key="1">
    <source>
        <dbReference type="ARBA" id="ARBA00000971"/>
    </source>
</evidence>
<accession>A0ABY4EHH8</accession>
<name>A0ABY4EHH8_9BACI</name>
<evidence type="ECO:0000256" key="13">
    <source>
        <dbReference type="SAM" id="SignalP"/>
    </source>
</evidence>
<dbReference type="HAMAP" id="MF_01145">
    <property type="entry name" value="Foldase_PrsA"/>
    <property type="match status" value="1"/>
</dbReference>
<keyword evidence="4 11" id="KW-1003">Cell membrane</keyword>
<dbReference type="Pfam" id="PF13616">
    <property type="entry name" value="Rotamase_3"/>
    <property type="match status" value="1"/>
</dbReference>
<feature type="domain" description="PpiC" evidence="14">
    <location>
        <begin position="139"/>
        <end position="229"/>
    </location>
</feature>
<feature type="compositionally biased region" description="Low complexity" evidence="12">
    <location>
        <begin position="289"/>
        <end position="320"/>
    </location>
</feature>
<evidence type="ECO:0000256" key="10">
    <source>
        <dbReference type="ARBA" id="ARBA00023288"/>
    </source>
</evidence>
<dbReference type="PANTHER" id="PTHR47245">
    <property type="entry name" value="PEPTIDYLPROLYL ISOMERASE"/>
    <property type="match status" value="1"/>
</dbReference>
<dbReference type="RefSeq" id="WP_244708872.1">
    <property type="nucleotide sequence ID" value="NZ_CP095073.1"/>
</dbReference>
<dbReference type="InterPro" id="IPR050245">
    <property type="entry name" value="PrsA_foldase"/>
</dbReference>
<evidence type="ECO:0000313" key="15">
    <source>
        <dbReference type="EMBL" id="UOQ43513.1"/>
    </source>
</evidence>
<keyword evidence="8 11" id="KW-0564">Palmitate</keyword>
<dbReference type="EMBL" id="CP095073">
    <property type="protein sequence ID" value="UOQ43513.1"/>
    <property type="molecule type" value="Genomic_DNA"/>
</dbReference>
<dbReference type="InterPro" id="IPR000297">
    <property type="entry name" value="PPIase_PpiC"/>
</dbReference>
<evidence type="ECO:0000256" key="2">
    <source>
        <dbReference type="ARBA" id="ARBA00004193"/>
    </source>
</evidence>
<evidence type="ECO:0000256" key="12">
    <source>
        <dbReference type="SAM" id="MobiDB-lite"/>
    </source>
</evidence>
<feature type="chain" id="PRO_5045857564" description="Foldase protein PrsA" evidence="13">
    <location>
        <begin position="20"/>
        <end position="320"/>
    </location>
</feature>
<comment type="subcellular location">
    <subcellularLocation>
        <location evidence="2 11">Cell membrane</location>
        <topology evidence="2 11">Lipid-anchor</topology>
    </subcellularLocation>
</comment>
<evidence type="ECO:0000256" key="4">
    <source>
        <dbReference type="ARBA" id="ARBA00022475"/>
    </source>
</evidence>
<evidence type="ECO:0000256" key="3">
    <source>
        <dbReference type="ARBA" id="ARBA00006071"/>
    </source>
</evidence>
<evidence type="ECO:0000256" key="6">
    <source>
        <dbReference type="ARBA" id="ARBA00023110"/>
    </source>
</evidence>
<proteinExistence type="inferred from homology"/>
<dbReference type="Gene3D" id="3.10.50.40">
    <property type="match status" value="1"/>
</dbReference>
<reference evidence="15 16" key="1">
    <citation type="submission" date="2022-04" db="EMBL/GenBank/DDBJ databases">
        <title>Halobacillus sp. isolated from saltern.</title>
        <authorList>
            <person name="Won M."/>
            <person name="Lee C.-M."/>
            <person name="Woen H.-Y."/>
            <person name="Kwon S.-W."/>
        </authorList>
    </citation>
    <scope>NUCLEOTIDE SEQUENCE [LARGE SCALE GENOMIC DNA]</scope>
    <source>
        <strain evidence="15 16">SSBR10-3</strain>
    </source>
</reference>
<evidence type="ECO:0000259" key="14">
    <source>
        <dbReference type="PROSITE" id="PS50198"/>
    </source>
</evidence>
<feature type="region of interest" description="Disordered" evidence="12">
    <location>
        <begin position="280"/>
        <end position="320"/>
    </location>
</feature>
<dbReference type="InterPro" id="IPR027304">
    <property type="entry name" value="Trigger_fact/SurA_dom_sf"/>
</dbReference>
<dbReference type="InterPro" id="IPR023059">
    <property type="entry name" value="Foldase_PrsA"/>
</dbReference>
<sequence length="320" mass="35597">MKKVLISAALAASVFSLSACSSSGDDSKVVVETKDGNVTKDEFYEELKDKYGEEILQKMVMMEVLSDKYDVSDKAVNKELESLKKQYGDQFQMVLQQSGFSSEDEFKKTIRLSLLQEKAAGEDVDISEKEMKDYYEKMKTEIQASHILVSDEKTAKEVEKKLKNGGDFTKLAKEYSTDTGSAKKGGQLGYFGPGKMAPEFENAAYKLDKGEVSEPVKTQFGYHIIKVTDKRKNEDVKPYDEAKSEIKRTLISQKVNQQQLQSKIDKLMKDADIKVKDDQFKDLFKEPESTSASTGSDSESDSGSSSDSDSGSDSSSDSDK</sequence>
<keyword evidence="6 11" id="KW-0697">Rotamase</keyword>
<dbReference type="PROSITE" id="PS50198">
    <property type="entry name" value="PPIC_PPIASE_2"/>
    <property type="match status" value="1"/>
</dbReference>
<organism evidence="15 16">
    <name type="scientific">Halobacillus salinarum</name>
    <dbReference type="NCBI Taxonomy" id="2932257"/>
    <lineage>
        <taxon>Bacteria</taxon>
        <taxon>Bacillati</taxon>
        <taxon>Bacillota</taxon>
        <taxon>Bacilli</taxon>
        <taxon>Bacillales</taxon>
        <taxon>Bacillaceae</taxon>
        <taxon>Halobacillus</taxon>
    </lineage>
</organism>
<protein>
    <recommendedName>
        <fullName evidence="11">Foldase protein PrsA</fullName>
        <ecNumber evidence="11">5.2.1.8</ecNumber>
    </recommendedName>
</protein>
<dbReference type="GO" id="GO:0003755">
    <property type="term" value="F:peptidyl-prolyl cis-trans isomerase activity"/>
    <property type="evidence" value="ECO:0007669"/>
    <property type="project" value="UniProtKB-EC"/>
</dbReference>
<comment type="similarity">
    <text evidence="3 11">Belongs to the PrsA family.</text>
</comment>
<dbReference type="SUPFAM" id="SSF54534">
    <property type="entry name" value="FKBP-like"/>
    <property type="match status" value="1"/>
</dbReference>
<dbReference type="PANTHER" id="PTHR47245:SF1">
    <property type="entry name" value="FOLDASE PROTEIN PRSA"/>
    <property type="match status" value="1"/>
</dbReference>